<gene>
    <name evidence="2" type="ORF">COCSADRAFT_35988</name>
</gene>
<keyword evidence="1" id="KW-0812">Transmembrane</keyword>
<accession>M2SBE9</accession>
<dbReference type="KEGG" id="bsc:COCSADRAFT_35988"/>
<dbReference type="Proteomes" id="UP000016934">
    <property type="component" value="Unassembled WGS sequence"/>
</dbReference>
<evidence type="ECO:0000256" key="1">
    <source>
        <dbReference type="SAM" id="Phobius"/>
    </source>
</evidence>
<sequence length="53" mass="6332">MTDCWDAHLLDAQYPEVRNYRLGFVRFFSMLYMFLVIAREKLPLVLMVAKVGY</sequence>
<dbReference type="GeneID" id="19138635"/>
<protein>
    <submittedName>
        <fullName evidence="2">Uncharacterized protein</fullName>
    </submittedName>
</protein>
<dbReference type="AlphaFoldDB" id="M2SBE9"/>
<keyword evidence="1" id="KW-0472">Membrane</keyword>
<reference evidence="2 3" key="1">
    <citation type="journal article" date="2012" name="PLoS Pathog.">
        <title>Diverse lifestyles and strategies of plant pathogenesis encoded in the genomes of eighteen Dothideomycetes fungi.</title>
        <authorList>
            <person name="Ohm R.A."/>
            <person name="Feau N."/>
            <person name="Henrissat B."/>
            <person name="Schoch C.L."/>
            <person name="Horwitz B.A."/>
            <person name="Barry K.W."/>
            <person name="Condon B.J."/>
            <person name="Copeland A.C."/>
            <person name="Dhillon B."/>
            <person name="Glaser F."/>
            <person name="Hesse C.N."/>
            <person name="Kosti I."/>
            <person name="LaButti K."/>
            <person name="Lindquist E.A."/>
            <person name="Lucas S."/>
            <person name="Salamov A.A."/>
            <person name="Bradshaw R.E."/>
            <person name="Ciuffetti L."/>
            <person name="Hamelin R.C."/>
            <person name="Kema G.H.J."/>
            <person name="Lawrence C."/>
            <person name="Scott J.A."/>
            <person name="Spatafora J.W."/>
            <person name="Turgeon B.G."/>
            <person name="de Wit P.J.G.M."/>
            <person name="Zhong S."/>
            <person name="Goodwin S.B."/>
            <person name="Grigoriev I.V."/>
        </authorList>
    </citation>
    <scope>NUCLEOTIDE SEQUENCE [LARGE SCALE GENOMIC DNA]</scope>
    <source>
        <strain evidence="3">ND90Pr / ATCC 201652</strain>
    </source>
</reference>
<keyword evidence="1" id="KW-1133">Transmembrane helix</keyword>
<evidence type="ECO:0000313" key="2">
    <source>
        <dbReference type="EMBL" id="EMD64603.1"/>
    </source>
</evidence>
<keyword evidence="3" id="KW-1185">Reference proteome</keyword>
<dbReference type="EMBL" id="KB445642">
    <property type="protein sequence ID" value="EMD64603.1"/>
    <property type="molecule type" value="Genomic_DNA"/>
</dbReference>
<proteinExistence type="predicted"/>
<dbReference type="RefSeq" id="XP_007699072.1">
    <property type="nucleotide sequence ID" value="XM_007700882.1"/>
</dbReference>
<feature type="transmembrane region" description="Helical" evidence="1">
    <location>
        <begin position="20"/>
        <end position="38"/>
    </location>
</feature>
<dbReference type="HOGENOM" id="CLU_3068544_0_0_1"/>
<name>M2SBE9_COCSN</name>
<evidence type="ECO:0000313" key="3">
    <source>
        <dbReference type="Proteomes" id="UP000016934"/>
    </source>
</evidence>
<reference evidence="3" key="2">
    <citation type="journal article" date="2013" name="PLoS Genet.">
        <title>Comparative genome structure, secondary metabolite, and effector coding capacity across Cochliobolus pathogens.</title>
        <authorList>
            <person name="Condon B.J."/>
            <person name="Leng Y."/>
            <person name="Wu D."/>
            <person name="Bushley K.E."/>
            <person name="Ohm R.A."/>
            <person name="Otillar R."/>
            <person name="Martin J."/>
            <person name="Schackwitz W."/>
            <person name="Grimwood J."/>
            <person name="MohdZainudin N."/>
            <person name="Xue C."/>
            <person name="Wang R."/>
            <person name="Manning V.A."/>
            <person name="Dhillon B."/>
            <person name="Tu Z.J."/>
            <person name="Steffenson B.J."/>
            <person name="Salamov A."/>
            <person name="Sun H."/>
            <person name="Lowry S."/>
            <person name="LaButti K."/>
            <person name="Han J."/>
            <person name="Copeland A."/>
            <person name="Lindquist E."/>
            <person name="Barry K."/>
            <person name="Schmutz J."/>
            <person name="Baker S.E."/>
            <person name="Ciuffetti L.M."/>
            <person name="Grigoriev I.V."/>
            <person name="Zhong S."/>
            <person name="Turgeon B.G."/>
        </authorList>
    </citation>
    <scope>NUCLEOTIDE SEQUENCE [LARGE SCALE GENOMIC DNA]</scope>
    <source>
        <strain evidence="3">ND90Pr / ATCC 201652</strain>
    </source>
</reference>
<organism evidence="2 3">
    <name type="scientific">Cochliobolus sativus (strain ND90Pr / ATCC 201652)</name>
    <name type="common">Common root rot and spot blotch fungus</name>
    <name type="synonym">Bipolaris sorokiniana</name>
    <dbReference type="NCBI Taxonomy" id="665912"/>
    <lineage>
        <taxon>Eukaryota</taxon>
        <taxon>Fungi</taxon>
        <taxon>Dikarya</taxon>
        <taxon>Ascomycota</taxon>
        <taxon>Pezizomycotina</taxon>
        <taxon>Dothideomycetes</taxon>
        <taxon>Pleosporomycetidae</taxon>
        <taxon>Pleosporales</taxon>
        <taxon>Pleosporineae</taxon>
        <taxon>Pleosporaceae</taxon>
        <taxon>Bipolaris</taxon>
    </lineage>
</organism>